<evidence type="ECO:0000313" key="1">
    <source>
        <dbReference type="EMBL" id="TLX45699.1"/>
    </source>
</evidence>
<name>A0A5R9Q0E0_9GAMM</name>
<reference evidence="1 2" key="1">
    <citation type="submission" date="2018-01" db="EMBL/GenBank/DDBJ databases">
        <title>Co-occurrence of chitin degradation, pigmentation and bioactivity in marine Pseudoalteromonas.</title>
        <authorList>
            <person name="Paulsen S."/>
            <person name="Gram L."/>
            <person name="Machado H."/>
        </authorList>
    </citation>
    <scope>NUCLEOTIDE SEQUENCE [LARGE SCALE GENOMIC DNA]</scope>
    <source>
        <strain evidence="1 2">S3663</strain>
    </source>
</reference>
<protein>
    <submittedName>
        <fullName evidence="1">Uncharacterized protein</fullName>
    </submittedName>
</protein>
<accession>A0A5R9Q0E0</accession>
<gene>
    <name evidence="1" type="ORF">C1E24_17440</name>
</gene>
<comment type="caution">
    <text evidence="1">The sequence shown here is derived from an EMBL/GenBank/DDBJ whole genome shotgun (WGS) entry which is preliminary data.</text>
</comment>
<sequence>MHDDEFDISALKQLGNHDKDEILSRLRKKQRDLDSAHELAQIESQHGLDYLFDDLDNLD</sequence>
<dbReference type="Proteomes" id="UP000309186">
    <property type="component" value="Unassembled WGS sequence"/>
</dbReference>
<dbReference type="AlphaFoldDB" id="A0A5R9Q0E0"/>
<organism evidence="1 2">
    <name type="scientific">Pseudoalteromonas phenolica</name>
    <dbReference type="NCBI Taxonomy" id="161398"/>
    <lineage>
        <taxon>Bacteria</taxon>
        <taxon>Pseudomonadati</taxon>
        <taxon>Pseudomonadota</taxon>
        <taxon>Gammaproteobacteria</taxon>
        <taxon>Alteromonadales</taxon>
        <taxon>Pseudoalteromonadaceae</taxon>
        <taxon>Pseudoalteromonas</taxon>
    </lineage>
</organism>
<evidence type="ECO:0000313" key="2">
    <source>
        <dbReference type="Proteomes" id="UP000309186"/>
    </source>
</evidence>
<dbReference type="EMBL" id="PPSW01000030">
    <property type="protein sequence ID" value="TLX45699.1"/>
    <property type="molecule type" value="Genomic_DNA"/>
</dbReference>
<proteinExistence type="predicted"/>